<evidence type="ECO:0000313" key="12">
    <source>
        <dbReference type="Proteomes" id="UP001152888"/>
    </source>
</evidence>
<evidence type="ECO:0000256" key="5">
    <source>
        <dbReference type="ARBA" id="ARBA00022927"/>
    </source>
</evidence>
<accession>A0A9P0KLE9</accession>
<comment type="subcellular location">
    <subcellularLocation>
        <location evidence="1">Golgi apparatus membrane</location>
        <topology evidence="1">Peripheral membrane protein</topology>
    </subcellularLocation>
</comment>
<dbReference type="InterPro" id="IPR048685">
    <property type="entry name" value="COG3_C"/>
</dbReference>
<dbReference type="InterPro" id="IPR007265">
    <property type="entry name" value="COG_su3"/>
</dbReference>
<dbReference type="GO" id="GO:0017119">
    <property type="term" value="C:Golgi transport complex"/>
    <property type="evidence" value="ECO:0007669"/>
    <property type="project" value="TreeGrafter"/>
</dbReference>
<gene>
    <name evidence="11" type="ORF">ACAOBT_LOCUS10321</name>
</gene>
<proteinExistence type="inferred from homology"/>
<evidence type="ECO:0000256" key="3">
    <source>
        <dbReference type="ARBA" id="ARBA00020976"/>
    </source>
</evidence>
<dbReference type="Pfam" id="PF04136">
    <property type="entry name" value="COG3_N"/>
    <property type="match status" value="1"/>
</dbReference>
<protein>
    <recommendedName>
        <fullName evidence="3">Conserved oligomeric Golgi complex subunit 3</fullName>
    </recommendedName>
    <alternativeName>
        <fullName evidence="8">Component of oligomeric Golgi complex 3</fullName>
    </alternativeName>
</protein>
<evidence type="ECO:0000256" key="2">
    <source>
        <dbReference type="ARBA" id="ARBA00009936"/>
    </source>
</evidence>
<comment type="similarity">
    <text evidence="2">Belongs to the COG3 family.</text>
</comment>
<reference evidence="11" key="1">
    <citation type="submission" date="2022-03" db="EMBL/GenBank/DDBJ databases">
        <authorList>
            <person name="Sayadi A."/>
        </authorList>
    </citation>
    <scope>NUCLEOTIDE SEQUENCE</scope>
</reference>
<keyword evidence="7" id="KW-0472">Membrane</keyword>
<dbReference type="PANTHER" id="PTHR13302:SF8">
    <property type="entry name" value="CONSERVED OLIGOMERIC GOLGI COMPLEX SUBUNIT 3"/>
    <property type="match status" value="1"/>
</dbReference>
<evidence type="ECO:0000256" key="8">
    <source>
        <dbReference type="ARBA" id="ARBA00031339"/>
    </source>
</evidence>
<dbReference type="EMBL" id="CAKOFQ010006804">
    <property type="protein sequence ID" value="CAH1973019.1"/>
    <property type="molecule type" value="Genomic_DNA"/>
</dbReference>
<dbReference type="GO" id="GO:0007030">
    <property type="term" value="P:Golgi organization"/>
    <property type="evidence" value="ECO:0007669"/>
    <property type="project" value="TreeGrafter"/>
</dbReference>
<feature type="domain" description="Conserved oligomeric Golgi complex subunit 3 N-terminal" evidence="9">
    <location>
        <begin position="106"/>
        <end position="247"/>
    </location>
</feature>
<keyword evidence="5" id="KW-0653">Protein transport</keyword>
<keyword evidence="4" id="KW-0813">Transport</keyword>
<organism evidence="11 12">
    <name type="scientific">Acanthoscelides obtectus</name>
    <name type="common">Bean weevil</name>
    <name type="synonym">Bruchus obtectus</name>
    <dbReference type="NCBI Taxonomy" id="200917"/>
    <lineage>
        <taxon>Eukaryota</taxon>
        <taxon>Metazoa</taxon>
        <taxon>Ecdysozoa</taxon>
        <taxon>Arthropoda</taxon>
        <taxon>Hexapoda</taxon>
        <taxon>Insecta</taxon>
        <taxon>Pterygota</taxon>
        <taxon>Neoptera</taxon>
        <taxon>Endopterygota</taxon>
        <taxon>Coleoptera</taxon>
        <taxon>Polyphaga</taxon>
        <taxon>Cucujiformia</taxon>
        <taxon>Chrysomeloidea</taxon>
        <taxon>Chrysomelidae</taxon>
        <taxon>Bruchinae</taxon>
        <taxon>Bruchini</taxon>
        <taxon>Acanthoscelides</taxon>
    </lineage>
</organism>
<keyword evidence="12" id="KW-1185">Reference proteome</keyword>
<sequence>MSRYGAKNLQQDTKEHKILENLAKWQDSEDPLAPLSKDQMEAVYELGDLVSTLYYKPDEEEAQQKAETEPEPTAPEKIYTMQDYIQWMISVEKDIKYENLKQHEKYHQILAQHKENTELLFSHSDAALNSLNELKMNYTNVTEKTNYLHDLSEQLMCHQKILKEKRNSLHEKLQYFTNFNKCQEKIDRLNNKVNNEESLQILDKIDESIRYLNDHLHYKESRIYKMKYESLLSNLLNKIYDYVNTLLIETTKQVVDPDQILPQASSNADVSVDSAFALYYGKFQSISIKIKFLLSHIEEREDNNSQYKSFISDCQKSYFTQRSPMLNAAMSKALNELKEKHKTDHSTLFRSCCLFTMKVCQDEAACFGYFFSKVSDQLSNYLGSLCQHLYDSLRPDLITINHIEVLSELCGILKGEMLNDRIVESEQLEKYVQVIRQLLQDVEERLVFRANVFFQHDLLGYKPSPGDLAYPEKLEQMENIALELKDRRSDSRSSVASLESQEVAQINAAQMAHFYSYTGNSPADLHGMWYPTVKRTLVCLSRLYFCLDRNTFQGLAQEALVICIRTIKSAAELIRARRTPVDAHLFQIKHLLIVREQIAPFQVDFTVKELALDFSTVQKAAMELIHHRNNIFTFGSNNALLEFLLEGTPKVKEYLVDSRKEIDKQLKQSCEAFIAHATSLLIGNVQTWIEKSEHILKIIQAENAPNQELTVAGQDFGKANVVAGIVSEAQKNIKSKIPEIQRSMQLYLANRETEFILFRPVKNNLINAFVQLDQILLKGGYTDEDQLLIACPSPEQINILICTVSLGSAQDSVVKS</sequence>
<evidence type="ECO:0000256" key="6">
    <source>
        <dbReference type="ARBA" id="ARBA00023034"/>
    </source>
</evidence>
<dbReference type="InterPro" id="IPR048320">
    <property type="entry name" value="COG3_N"/>
</dbReference>
<feature type="domain" description="Conserved oligomeric Golgi complex subunit 3 C-terminal" evidence="10">
    <location>
        <begin position="276"/>
        <end position="617"/>
    </location>
</feature>
<evidence type="ECO:0000256" key="1">
    <source>
        <dbReference type="ARBA" id="ARBA00004395"/>
    </source>
</evidence>
<evidence type="ECO:0000313" key="11">
    <source>
        <dbReference type="EMBL" id="CAH1973019.1"/>
    </source>
</evidence>
<dbReference type="GO" id="GO:0006886">
    <property type="term" value="P:intracellular protein transport"/>
    <property type="evidence" value="ECO:0007669"/>
    <property type="project" value="InterPro"/>
</dbReference>
<dbReference type="GO" id="GO:0005801">
    <property type="term" value="C:cis-Golgi network"/>
    <property type="evidence" value="ECO:0007669"/>
    <property type="project" value="InterPro"/>
</dbReference>
<dbReference type="AlphaFoldDB" id="A0A9P0KLE9"/>
<evidence type="ECO:0000256" key="7">
    <source>
        <dbReference type="ARBA" id="ARBA00023136"/>
    </source>
</evidence>
<evidence type="ECO:0000259" key="9">
    <source>
        <dbReference type="Pfam" id="PF04136"/>
    </source>
</evidence>
<evidence type="ECO:0000256" key="4">
    <source>
        <dbReference type="ARBA" id="ARBA00022448"/>
    </source>
</evidence>
<dbReference type="GO" id="GO:0000139">
    <property type="term" value="C:Golgi membrane"/>
    <property type="evidence" value="ECO:0007669"/>
    <property type="project" value="UniProtKB-SubCell"/>
</dbReference>
<evidence type="ECO:0000259" key="10">
    <source>
        <dbReference type="Pfam" id="PF20671"/>
    </source>
</evidence>
<dbReference type="Proteomes" id="UP001152888">
    <property type="component" value="Unassembled WGS sequence"/>
</dbReference>
<keyword evidence="6" id="KW-0333">Golgi apparatus</keyword>
<dbReference type="PANTHER" id="PTHR13302">
    <property type="entry name" value="CONSERVED OLIGOMERIC GOLGI COMPLEX COMPONENT 3"/>
    <property type="match status" value="1"/>
</dbReference>
<name>A0A9P0KLE9_ACAOB</name>
<comment type="caution">
    <text evidence="11">The sequence shown here is derived from an EMBL/GenBank/DDBJ whole genome shotgun (WGS) entry which is preliminary data.</text>
</comment>
<dbReference type="OrthoDB" id="296793at2759"/>
<dbReference type="GO" id="GO:0006891">
    <property type="term" value="P:intra-Golgi vesicle-mediated transport"/>
    <property type="evidence" value="ECO:0007669"/>
    <property type="project" value="TreeGrafter"/>
</dbReference>
<dbReference type="Pfam" id="PF20671">
    <property type="entry name" value="COG3_C"/>
    <property type="match status" value="1"/>
</dbReference>